<dbReference type="HOGENOM" id="CLU_059592_1_0_1"/>
<dbReference type="OMA" id="IKFYHVL"/>
<dbReference type="EMBL" id="CP025764">
    <property type="protein sequence ID" value="KGB79492.1"/>
    <property type="molecule type" value="Genomic_DNA"/>
</dbReference>
<dbReference type="GO" id="GO:0006888">
    <property type="term" value="P:endoplasmic reticulum to Golgi vesicle-mediated transport"/>
    <property type="evidence" value="ECO:0007669"/>
    <property type="project" value="InterPro"/>
</dbReference>
<dbReference type="OrthoDB" id="411251at2759"/>
<evidence type="ECO:0000256" key="6">
    <source>
        <dbReference type="RuleBase" id="RU361264"/>
    </source>
</evidence>
<evidence type="ECO:0000256" key="2">
    <source>
        <dbReference type="ARBA" id="ARBA00010596"/>
    </source>
</evidence>
<dbReference type="GeneID" id="88181486"/>
<dbReference type="PANTHER" id="PTHR21236">
    <property type="entry name" value="GOLGI MEMBRANE PROTEIN YIP1"/>
    <property type="match status" value="1"/>
</dbReference>
<feature type="transmembrane region" description="Helical" evidence="6">
    <location>
        <begin position="250"/>
        <end position="268"/>
    </location>
</feature>
<feature type="transmembrane region" description="Helical" evidence="6">
    <location>
        <begin position="133"/>
        <end position="151"/>
    </location>
</feature>
<feature type="compositionally biased region" description="Polar residues" evidence="7">
    <location>
        <begin position="1"/>
        <end position="13"/>
    </location>
</feature>
<sequence length="269" mass="29309">MSYDQVPSESHQFIQPDEDDLEALSFSHPNPSPTPSGPSSSQQQNHPSYSAGPSNPSGVSGKIGQDGPSSKPRAATSTIGWGGVRVETRYTGESTLDEPVSKTIMRDLNSIYAKLILILYPPKGGHNQLLRDWDLWGPLVICLALAIILSLDAPQDQSMQVFSLVISLITIGSVVVTVNSKLLGGKVSFFQSLCVLGYAIAPILIASIVAFLVHNIIVRIPVTLACWGWSVWASMNFFNGTQLPESRIFLAVYPMCLFFFVLAWMIIIQ</sequence>
<dbReference type="PANTHER" id="PTHR21236:SF1">
    <property type="entry name" value="PROTEIN YIPF6"/>
    <property type="match status" value="1"/>
</dbReference>
<feature type="transmembrane region" description="Helical" evidence="6">
    <location>
        <begin position="216"/>
        <end position="238"/>
    </location>
</feature>
<evidence type="ECO:0000256" key="5">
    <source>
        <dbReference type="ARBA" id="ARBA00023136"/>
    </source>
</evidence>
<protein>
    <recommendedName>
        <fullName evidence="6">Protein YIP</fullName>
    </recommendedName>
</protein>
<dbReference type="VEuPathDB" id="FungiDB:CNBG_5330"/>
<accession>A0A095CH20</accession>
<feature type="region of interest" description="Disordered" evidence="7">
    <location>
        <begin position="1"/>
        <end position="78"/>
    </location>
</feature>
<comment type="subcellular location">
    <subcellularLocation>
        <location evidence="6">Golgi apparatus membrane</location>
        <topology evidence="6">Multi-pass membrane protein</topology>
    </subcellularLocation>
    <subcellularLocation>
        <location evidence="1">Membrane</location>
        <topology evidence="1">Multi-pass membrane protein</topology>
    </subcellularLocation>
</comment>
<organism evidence="9 10">
    <name type="scientific">Cryptococcus deuterogattii (strain R265)</name>
    <name type="common">Cryptococcus gattii VGII (strain R265)</name>
    <dbReference type="NCBI Taxonomy" id="294750"/>
    <lineage>
        <taxon>Eukaryota</taxon>
        <taxon>Fungi</taxon>
        <taxon>Dikarya</taxon>
        <taxon>Basidiomycota</taxon>
        <taxon>Agaricomycotina</taxon>
        <taxon>Tremellomycetes</taxon>
        <taxon>Tremellales</taxon>
        <taxon>Cryptococcaceae</taxon>
        <taxon>Cryptococcus</taxon>
        <taxon>Cryptococcus gattii species complex</taxon>
    </lineage>
</organism>
<dbReference type="GO" id="GO:0000139">
    <property type="term" value="C:Golgi membrane"/>
    <property type="evidence" value="ECO:0007669"/>
    <property type="project" value="UniProtKB-SubCell"/>
</dbReference>
<feature type="compositionally biased region" description="Low complexity" evidence="7">
    <location>
        <begin position="37"/>
        <end position="50"/>
    </location>
</feature>
<comment type="similarity">
    <text evidence="2 6">Belongs to the YIP1 family.</text>
</comment>
<dbReference type="InterPro" id="IPR006977">
    <property type="entry name" value="Yip1_dom"/>
</dbReference>
<dbReference type="STRING" id="294750.A0A095CH20"/>
<dbReference type="RefSeq" id="XP_062885166.1">
    <property type="nucleotide sequence ID" value="XM_063029211.1"/>
</dbReference>
<keyword evidence="3 6" id="KW-0812">Transmembrane</keyword>
<keyword evidence="10" id="KW-1185">Reference proteome</keyword>
<name>A0A095CH20_CRYD2</name>
<keyword evidence="5 6" id="KW-0472">Membrane</keyword>
<proteinExistence type="inferred from homology"/>
<reference evidence="9 10" key="2">
    <citation type="journal article" date="2018" name="Proc. Natl. Acad. Sci.">
        <title>RNAi is a critical determinant of centromere evolution in closely related fungi.</title>
        <authorList>
            <person name="Yadav V."/>
            <person name="Sun S."/>
            <person name="Billmyre R.B."/>
            <person name="Thimmappa B.C."/>
            <person name="Shea T."/>
            <person name="Lintner R."/>
            <person name="Bakkeren G."/>
            <person name="Cuomo C.A."/>
            <person name="Heitman J."/>
            <person name="Sanyal K."/>
        </authorList>
    </citation>
    <scope>NUCLEOTIDE SEQUENCE [LARGE SCALE GENOMIC DNA]</scope>
    <source>
        <strain evidence="9 10">R265</strain>
    </source>
</reference>
<evidence type="ECO:0000256" key="7">
    <source>
        <dbReference type="SAM" id="MobiDB-lite"/>
    </source>
</evidence>
<dbReference type="GO" id="GO:0005802">
    <property type="term" value="C:trans-Golgi network"/>
    <property type="evidence" value="ECO:0007669"/>
    <property type="project" value="TreeGrafter"/>
</dbReference>
<dbReference type="InterPro" id="IPR045231">
    <property type="entry name" value="Yip1/4-like"/>
</dbReference>
<dbReference type="AlphaFoldDB" id="A0A095CH20"/>
<evidence type="ECO:0000313" key="10">
    <source>
        <dbReference type="Proteomes" id="UP000029445"/>
    </source>
</evidence>
<feature type="transmembrane region" description="Helical" evidence="6">
    <location>
        <begin position="190"/>
        <end position="210"/>
    </location>
</feature>
<evidence type="ECO:0000256" key="4">
    <source>
        <dbReference type="ARBA" id="ARBA00022989"/>
    </source>
</evidence>
<feature type="domain" description="Yip1" evidence="8">
    <location>
        <begin position="123"/>
        <end position="265"/>
    </location>
</feature>
<reference evidence="9 10" key="1">
    <citation type="journal article" date="2011" name="MBio">
        <title>Genome variation in Cryptococcus gattii, an emerging pathogen of immunocompetent hosts.</title>
        <authorList>
            <person name="D'Souza C.A."/>
            <person name="Kronstad J.W."/>
            <person name="Taylor G."/>
            <person name="Warren R."/>
            <person name="Yuen M."/>
            <person name="Hu G."/>
            <person name="Jung W.H."/>
            <person name="Sham A."/>
            <person name="Kidd S.E."/>
            <person name="Tangen K."/>
            <person name="Lee N."/>
            <person name="Zeilmaker T."/>
            <person name="Sawkins J."/>
            <person name="McVicker G."/>
            <person name="Shah S."/>
            <person name="Gnerre S."/>
            <person name="Griggs A."/>
            <person name="Zeng Q."/>
            <person name="Bartlett K."/>
            <person name="Li W."/>
            <person name="Wang X."/>
            <person name="Heitman J."/>
            <person name="Stajich J.E."/>
            <person name="Fraser J.A."/>
            <person name="Meyer W."/>
            <person name="Carter D."/>
            <person name="Schein J."/>
            <person name="Krzywinski M."/>
            <person name="Kwon-Chung K.J."/>
            <person name="Varma A."/>
            <person name="Wang J."/>
            <person name="Brunham R."/>
            <person name="Fyfe M."/>
            <person name="Ouellette B.F."/>
            <person name="Siddiqui A."/>
            <person name="Marra M."/>
            <person name="Jones S."/>
            <person name="Holt R."/>
            <person name="Birren B.W."/>
            <person name="Galagan J.E."/>
            <person name="Cuomo C.A."/>
        </authorList>
    </citation>
    <scope>NUCLEOTIDE SEQUENCE [LARGE SCALE GENOMIC DNA]</scope>
    <source>
        <strain evidence="9 10">R265</strain>
    </source>
</reference>
<dbReference type="Pfam" id="PF04893">
    <property type="entry name" value="Yip1"/>
    <property type="match status" value="1"/>
</dbReference>
<evidence type="ECO:0000259" key="8">
    <source>
        <dbReference type="Pfam" id="PF04893"/>
    </source>
</evidence>
<keyword evidence="4 6" id="KW-1133">Transmembrane helix</keyword>
<evidence type="ECO:0000313" key="9">
    <source>
        <dbReference type="EMBL" id="KGB79492.1"/>
    </source>
</evidence>
<evidence type="ECO:0000256" key="1">
    <source>
        <dbReference type="ARBA" id="ARBA00004141"/>
    </source>
</evidence>
<evidence type="ECO:0000256" key="3">
    <source>
        <dbReference type="ARBA" id="ARBA00022692"/>
    </source>
</evidence>
<dbReference type="Proteomes" id="UP000029445">
    <property type="component" value="Chromosome 6"/>
</dbReference>
<gene>
    <name evidence="9" type="ORF">CNBG_5330</name>
</gene>
<feature type="transmembrane region" description="Helical" evidence="6">
    <location>
        <begin position="157"/>
        <end position="178"/>
    </location>
</feature>
<dbReference type="KEGG" id="cdeu:CNBG_5330"/>